<evidence type="ECO:0000256" key="7">
    <source>
        <dbReference type="ARBA" id="ARBA00022723"/>
    </source>
</evidence>
<dbReference type="InterPro" id="IPR002734">
    <property type="entry name" value="RibDG_C"/>
</dbReference>
<comment type="pathway">
    <text evidence="2 13">Cofactor biosynthesis; riboflavin biosynthesis; 5-amino-6-(D-ribitylamino)uracil from GTP: step 2/4.</text>
</comment>
<dbReference type="CDD" id="cd01284">
    <property type="entry name" value="Riboflavin_deaminase-reductase"/>
    <property type="match status" value="1"/>
</dbReference>
<dbReference type="RefSeq" id="WP_072243025.1">
    <property type="nucleotide sequence ID" value="NZ_CYHF01000006.1"/>
</dbReference>
<feature type="binding site" evidence="16">
    <location>
        <position position="92"/>
    </location>
    <ligand>
        <name>Zn(2+)</name>
        <dbReference type="ChEBI" id="CHEBI:29105"/>
        <note>catalytic</note>
    </ligand>
</feature>
<dbReference type="FunFam" id="3.40.140.10:FF:000025">
    <property type="entry name" value="Riboflavin biosynthesis protein RibD"/>
    <property type="match status" value="1"/>
</dbReference>
<comment type="catalytic activity">
    <reaction evidence="13">
        <text>5-amino-6-(5-phospho-D-ribitylamino)uracil + NADP(+) = 5-amino-6-(5-phospho-D-ribosylamino)uracil + NADPH + H(+)</text>
        <dbReference type="Rhea" id="RHEA:17845"/>
        <dbReference type="ChEBI" id="CHEBI:15378"/>
        <dbReference type="ChEBI" id="CHEBI:57783"/>
        <dbReference type="ChEBI" id="CHEBI:58349"/>
        <dbReference type="ChEBI" id="CHEBI:58421"/>
        <dbReference type="ChEBI" id="CHEBI:58453"/>
        <dbReference type="EC" id="1.1.1.193"/>
    </reaction>
</comment>
<feature type="binding site" evidence="15">
    <location>
        <position position="201"/>
    </location>
    <ligand>
        <name>substrate</name>
    </ligand>
</feature>
<feature type="binding site" evidence="15">
    <location>
        <position position="320"/>
    </location>
    <ligand>
        <name>substrate</name>
    </ligand>
</feature>
<dbReference type="PROSITE" id="PS51747">
    <property type="entry name" value="CYT_DCMP_DEAMINASES_2"/>
    <property type="match status" value="1"/>
</dbReference>
<dbReference type="EC" id="1.1.1.193" evidence="13"/>
<feature type="binding site" evidence="16">
    <location>
        <position position="101"/>
    </location>
    <ligand>
        <name>Zn(2+)</name>
        <dbReference type="ChEBI" id="CHEBI:29105"/>
        <note>catalytic</note>
    </ligand>
</feature>
<keyword evidence="12" id="KW-0511">Multifunctional enzyme</keyword>
<dbReference type="NCBIfam" id="TIGR00227">
    <property type="entry name" value="ribD_Cterm"/>
    <property type="match status" value="1"/>
</dbReference>
<evidence type="ECO:0000256" key="14">
    <source>
        <dbReference type="PIRSR" id="PIRSR006769-1"/>
    </source>
</evidence>
<dbReference type="UniPathway" id="UPA00275">
    <property type="reaction ID" value="UER00401"/>
</dbReference>
<evidence type="ECO:0000313" key="19">
    <source>
        <dbReference type="Proteomes" id="UP000183649"/>
    </source>
</evidence>
<evidence type="ECO:0000256" key="15">
    <source>
        <dbReference type="PIRSR" id="PIRSR006769-2"/>
    </source>
</evidence>
<dbReference type="GO" id="GO:0008703">
    <property type="term" value="F:5-amino-6-(5-phosphoribosylamino)uracil reductase activity"/>
    <property type="evidence" value="ECO:0007669"/>
    <property type="project" value="UniProtKB-EC"/>
</dbReference>
<comment type="similarity">
    <text evidence="4 13">In the N-terminal section; belongs to the cytidine and deoxycytidylate deaminase family.</text>
</comment>
<feature type="binding site" evidence="15">
    <location>
        <position position="213"/>
    </location>
    <ligand>
        <name>NADP(+)</name>
        <dbReference type="ChEBI" id="CHEBI:58349"/>
    </ligand>
</feature>
<dbReference type="Gene3D" id="3.40.430.10">
    <property type="entry name" value="Dihydrofolate Reductase, subunit A"/>
    <property type="match status" value="1"/>
</dbReference>
<evidence type="ECO:0000256" key="2">
    <source>
        <dbReference type="ARBA" id="ARBA00004882"/>
    </source>
</evidence>
<feature type="binding site" evidence="15">
    <location>
        <position position="185"/>
    </location>
    <ligand>
        <name>substrate</name>
    </ligand>
</feature>
<keyword evidence="8 13" id="KW-0378">Hydrolase</keyword>
<feature type="binding site" evidence="16">
    <location>
        <position position="64"/>
    </location>
    <ligand>
        <name>Zn(2+)</name>
        <dbReference type="ChEBI" id="CHEBI:29105"/>
        <note>catalytic</note>
    </ligand>
</feature>
<dbReference type="PROSITE" id="PS00903">
    <property type="entry name" value="CYT_DCMP_DEAMINASES_1"/>
    <property type="match status" value="1"/>
</dbReference>
<dbReference type="Pfam" id="PF01872">
    <property type="entry name" value="RibD_C"/>
    <property type="match status" value="1"/>
</dbReference>
<keyword evidence="11 13" id="KW-0560">Oxidoreductase</keyword>
<dbReference type="Pfam" id="PF00383">
    <property type="entry name" value="dCMP_cyt_deam_1"/>
    <property type="match status" value="1"/>
</dbReference>
<dbReference type="InterPro" id="IPR016192">
    <property type="entry name" value="APOBEC/CMP_deaminase_Zn-bd"/>
</dbReference>
<feature type="binding site" evidence="15">
    <location>
        <position position="239"/>
    </location>
    <ligand>
        <name>NADP(+)</name>
        <dbReference type="ChEBI" id="CHEBI:58349"/>
    </ligand>
</feature>
<feature type="binding site" evidence="15">
    <location>
        <begin position="322"/>
        <end position="328"/>
    </location>
    <ligand>
        <name>NADP(+)</name>
        <dbReference type="ChEBI" id="CHEBI:58349"/>
    </ligand>
</feature>
<feature type="binding site" evidence="15">
    <location>
        <position position="221"/>
    </location>
    <ligand>
        <name>NADP(+)</name>
        <dbReference type="ChEBI" id="CHEBI:58349"/>
    </ligand>
</feature>
<dbReference type="GO" id="GO:0009231">
    <property type="term" value="P:riboflavin biosynthetic process"/>
    <property type="evidence" value="ECO:0007669"/>
    <property type="project" value="UniProtKB-UniPathway"/>
</dbReference>
<evidence type="ECO:0000313" key="18">
    <source>
        <dbReference type="EMBL" id="CUA97601.1"/>
    </source>
</evidence>
<evidence type="ECO:0000256" key="11">
    <source>
        <dbReference type="ARBA" id="ARBA00023002"/>
    </source>
</evidence>
<dbReference type="InterPro" id="IPR050765">
    <property type="entry name" value="Riboflavin_Biosynth_HTPR"/>
</dbReference>
<evidence type="ECO:0000256" key="13">
    <source>
        <dbReference type="PIRNR" id="PIRNR006769"/>
    </source>
</evidence>
<dbReference type="NCBIfam" id="TIGR00326">
    <property type="entry name" value="eubact_ribD"/>
    <property type="match status" value="1"/>
</dbReference>
<organism evidence="18 19">
    <name type="scientific">Thiomonas bhubaneswarensis</name>
    <dbReference type="NCBI Taxonomy" id="339866"/>
    <lineage>
        <taxon>Bacteria</taxon>
        <taxon>Pseudomonadati</taxon>
        <taxon>Pseudomonadota</taxon>
        <taxon>Betaproteobacteria</taxon>
        <taxon>Burkholderiales</taxon>
        <taxon>Thiomonas</taxon>
    </lineage>
</organism>
<evidence type="ECO:0000256" key="6">
    <source>
        <dbReference type="ARBA" id="ARBA00022619"/>
    </source>
</evidence>
<dbReference type="PANTHER" id="PTHR38011">
    <property type="entry name" value="DIHYDROFOLATE REDUCTASE FAMILY PROTEIN (AFU_ORTHOLOGUE AFUA_8G06820)"/>
    <property type="match status" value="1"/>
</dbReference>
<evidence type="ECO:0000256" key="4">
    <source>
        <dbReference type="ARBA" id="ARBA00005259"/>
    </source>
</evidence>
<evidence type="ECO:0000256" key="12">
    <source>
        <dbReference type="ARBA" id="ARBA00023268"/>
    </source>
</evidence>
<dbReference type="PANTHER" id="PTHR38011:SF7">
    <property type="entry name" value="2,5-DIAMINO-6-RIBOSYLAMINO-4(3H)-PYRIMIDINONE 5'-PHOSPHATE REDUCTASE"/>
    <property type="match status" value="1"/>
</dbReference>
<feature type="active site" description="Proton donor" evidence="14">
    <location>
        <position position="66"/>
    </location>
</feature>
<comment type="catalytic activity">
    <reaction evidence="13">
        <text>2,5-diamino-6-hydroxy-4-(5-phosphoribosylamino)-pyrimidine + H2O + H(+) = 5-amino-6-(5-phospho-D-ribosylamino)uracil + NH4(+)</text>
        <dbReference type="Rhea" id="RHEA:21868"/>
        <dbReference type="ChEBI" id="CHEBI:15377"/>
        <dbReference type="ChEBI" id="CHEBI:15378"/>
        <dbReference type="ChEBI" id="CHEBI:28938"/>
        <dbReference type="ChEBI" id="CHEBI:58453"/>
        <dbReference type="ChEBI" id="CHEBI:58614"/>
        <dbReference type="EC" id="3.5.4.26"/>
    </reaction>
</comment>
<comment type="pathway">
    <text evidence="3 13">Cofactor biosynthesis; riboflavin biosynthesis; 5-amino-6-(D-ribitylamino)uracil from GTP: step 3/4.</text>
</comment>
<dbReference type="STRING" id="339866.GCA_001418255_01811"/>
<dbReference type="InterPro" id="IPR011549">
    <property type="entry name" value="RibD_C"/>
</dbReference>
<feature type="binding site" evidence="15">
    <location>
        <position position="217"/>
    </location>
    <ligand>
        <name>NADP(+)</name>
        <dbReference type="ChEBI" id="CHEBI:58349"/>
    </ligand>
</feature>
<evidence type="ECO:0000256" key="3">
    <source>
        <dbReference type="ARBA" id="ARBA00004910"/>
    </source>
</evidence>
<reference evidence="19" key="1">
    <citation type="submission" date="2015-08" db="EMBL/GenBank/DDBJ databases">
        <authorList>
            <person name="Varghese N."/>
        </authorList>
    </citation>
    <scope>NUCLEOTIDE SEQUENCE [LARGE SCALE GENOMIC DNA]</scope>
    <source>
        <strain evidence="19">DSM 18181</strain>
    </source>
</reference>
<dbReference type="EMBL" id="CYHF01000006">
    <property type="protein sequence ID" value="CUA97601.1"/>
    <property type="molecule type" value="Genomic_DNA"/>
</dbReference>
<evidence type="ECO:0000256" key="5">
    <source>
        <dbReference type="ARBA" id="ARBA00007417"/>
    </source>
</evidence>
<gene>
    <name evidence="18" type="ORF">Ga0061069_10618</name>
</gene>
<protein>
    <recommendedName>
        <fullName evidence="13">Riboflavin biosynthesis protein RibD</fullName>
    </recommendedName>
    <domain>
        <recommendedName>
            <fullName evidence="13">Diaminohydroxyphosphoribosylaminopyrimidine deaminase</fullName>
            <shortName evidence="13">DRAP deaminase</shortName>
            <ecNumber evidence="13">3.5.4.26</ecNumber>
        </recommendedName>
        <alternativeName>
            <fullName evidence="13">Riboflavin-specific deaminase</fullName>
        </alternativeName>
    </domain>
    <domain>
        <recommendedName>
            <fullName evidence="13">5-amino-6-(5-phosphoribosylamino)uracil reductase</fullName>
            <ecNumber evidence="13">1.1.1.193</ecNumber>
        </recommendedName>
        <alternativeName>
            <fullName evidence="13">HTP reductase</fullName>
        </alternativeName>
    </domain>
</protein>
<dbReference type="InterPro" id="IPR004794">
    <property type="entry name" value="Eubact_RibD"/>
</dbReference>
<feature type="binding site" evidence="15">
    <location>
        <position position="224"/>
    </location>
    <ligand>
        <name>substrate</name>
    </ligand>
</feature>
<evidence type="ECO:0000259" key="17">
    <source>
        <dbReference type="PROSITE" id="PS51747"/>
    </source>
</evidence>
<proteinExistence type="inferred from homology"/>
<evidence type="ECO:0000256" key="1">
    <source>
        <dbReference type="ARBA" id="ARBA00002151"/>
    </source>
</evidence>
<name>A0A0K6I3F2_9BURK</name>
<comment type="cofactor">
    <cofactor evidence="13 16">
        <name>Zn(2+)</name>
        <dbReference type="ChEBI" id="CHEBI:29105"/>
    </cofactor>
    <text evidence="13 16">Binds 1 zinc ion.</text>
</comment>
<dbReference type="GO" id="GO:0008270">
    <property type="term" value="F:zinc ion binding"/>
    <property type="evidence" value="ECO:0007669"/>
    <property type="project" value="InterPro"/>
</dbReference>
<keyword evidence="6 13" id="KW-0686">Riboflavin biosynthesis</keyword>
<evidence type="ECO:0000256" key="16">
    <source>
        <dbReference type="PIRSR" id="PIRSR006769-3"/>
    </source>
</evidence>
<keyword evidence="9 13" id="KW-0862">Zinc</keyword>
<dbReference type="GO" id="GO:0050661">
    <property type="term" value="F:NADP binding"/>
    <property type="evidence" value="ECO:0007669"/>
    <property type="project" value="InterPro"/>
</dbReference>
<feature type="binding site" evidence="15">
    <location>
        <position position="187"/>
    </location>
    <ligand>
        <name>NADP(+)</name>
        <dbReference type="ChEBI" id="CHEBI:58349"/>
    </ligand>
</feature>
<keyword evidence="19" id="KW-1185">Reference proteome</keyword>
<dbReference type="OrthoDB" id="9800865at2"/>
<keyword evidence="7 13" id="KW-0479">Metal-binding</keyword>
<dbReference type="Proteomes" id="UP000183649">
    <property type="component" value="Unassembled WGS sequence"/>
</dbReference>
<dbReference type="GO" id="GO:0008835">
    <property type="term" value="F:diaminohydroxyphosphoribosylaminopyrimidine deaminase activity"/>
    <property type="evidence" value="ECO:0007669"/>
    <property type="project" value="UniProtKB-EC"/>
</dbReference>
<evidence type="ECO:0000256" key="9">
    <source>
        <dbReference type="ARBA" id="ARBA00022833"/>
    </source>
</evidence>
<comment type="similarity">
    <text evidence="5 13">In the C-terminal section; belongs to the HTP reductase family.</text>
</comment>
<dbReference type="SUPFAM" id="SSF53927">
    <property type="entry name" value="Cytidine deaminase-like"/>
    <property type="match status" value="1"/>
</dbReference>
<comment type="function">
    <text evidence="1 13">Converts 2,5-diamino-6-(ribosylamino)-4(3h)-pyrimidinone 5'-phosphate into 5-amino-6-(ribosylamino)-2,4(1h,3h)-pyrimidinedione 5'-phosphate.</text>
</comment>
<dbReference type="SUPFAM" id="SSF53597">
    <property type="entry name" value="Dihydrofolate reductase-like"/>
    <property type="match status" value="1"/>
</dbReference>
<dbReference type="Gene3D" id="3.40.140.10">
    <property type="entry name" value="Cytidine Deaminase, domain 2"/>
    <property type="match status" value="1"/>
</dbReference>
<dbReference type="InterPro" id="IPR024072">
    <property type="entry name" value="DHFR-like_dom_sf"/>
</dbReference>
<evidence type="ECO:0000256" key="8">
    <source>
        <dbReference type="ARBA" id="ARBA00022801"/>
    </source>
</evidence>
<dbReference type="EC" id="3.5.4.26" evidence="13"/>
<feature type="domain" description="CMP/dCMP-type deaminase" evidence="17">
    <location>
        <begin position="15"/>
        <end position="140"/>
    </location>
</feature>
<sequence>MNASNPSPSQGSFDAQDQRHMRRALDLARGAMYRTSPNPRVGCVLVRDGQVLGEGATQAAGQDHAEVQAVKQAWERGHDVQRATAYVTLEPCSHHGRTPPCADLLVTQGVARVVAAMVDPNPQVAGQGLQRLRDAGIAVDVGLFADEAREINLGFVSRMVRGTPWVRLKVAASLDGVTALPNGVSQWITGEAARADGHHWRARACAVLTGLGTVRADDPQLNVRAVQTPRQPIRIVIDSRLECPPTARLLQSAESPLWIVHAVPPELAAPRLDALRHAATPKLDLQAIALPADPDKPGKNDLRALMQVLGQRGINELHCEAGEKLNGSMLRAGVVDELLLYLAPQLLGEGAGLAALGPYLSLSEGLRLRWHAVDPVGDDLRILARFPSASF</sequence>
<dbReference type="PIRSF" id="PIRSF006769">
    <property type="entry name" value="RibD"/>
    <property type="match status" value="1"/>
</dbReference>
<dbReference type="InterPro" id="IPR002125">
    <property type="entry name" value="CMP_dCMP_dom"/>
</dbReference>
<dbReference type="InterPro" id="IPR016193">
    <property type="entry name" value="Cytidine_deaminase-like"/>
</dbReference>
<accession>A0A0K6I3F2</accession>
<keyword evidence="10 13" id="KW-0521">NADP</keyword>
<evidence type="ECO:0000256" key="10">
    <source>
        <dbReference type="ARBA" id="ARBA00022857"/>
    </source>
</evidence>
<feature type="binding site" evidence="15">
    <location>
        <position position="171"/>
    </location>
    <ligand>
        <name>NADP(+)</name>
        <dbReference type="ChEBI" id="CHEBI:58349"/>
    </ligand>
</feature>
<dbReference type="AlphaFoldDB" id="A0A0K6I3F2"/>